<dbReference type="SUPFAM" id="SSF56349">
    <property type="entry name" value="DNA breaking-rejoining enzymes"/>
    <property type="match status" value="1"/>
</dbReference>
<name>A0A517SBU7_9PLAN</name>
<dbReference type="PROSITE" id="PS51898">
    <property type="entry name" value="TYR_RECOMBINASE"/>
    <property type="match status" value="1"/>
</dbReference>
<organism evidence="6 7">
    <name type="scientific">Caulifigura coniformis</name>
    <dbReference type="NCBI Taxonomy" id="2527983"/>
    <lineage>
        <taxon>Bacteria</taxon>
        <taxon>Pseudomonadati</taxon>
        <taxon>Planctomycetota</taxon>
        <taxon>Planctomycetia</taxon>
        <taxon>Planctomycetales</taxon>
        <taxon>Planctomycetaceae</taxon>
        <taxon>Caulifigura</taxon>
    </lineage>
</organism>
<dbReference type="InterPro" id="IPR050808">
    <property type="entry name" value="Phage_Integrase"/>
</dbReference>
<dbReference type="InterPro" id="IPR010998">
    <property type="entry name" value="Integrase_recombinase_N"/>
</dbReference>
<dbReference type="Gene3D" id="1.10.443.10">
    <property type="entry name" value="Intergrase catalytic core"/>
    <property type="match status" value="1"/>
</dbReference>
<evidence type="ECO:0000256" key="4">
    <source>
        <dbReference type="ARBA" id="ARBA00023172"/>
    </source>
</evidence>
<dbReference type="Proteomes" id="UP000315700">
    <property type="component" value="Chromosome"/>
</dbReference>
<gene>
    <name evidence="6" type="ORF">Pan44_16320</name>
</gene>
<dbReference type="InParanoid" id="A0A517SBU7"/>
<dbReference type="InterPro" id="IPR002104">
    <property type="entry name" value="Integrase_catalytic"/>
</dbReference>
<dbReference type="GO" id="GO:0006310">
    <property type="term" value="P:DNA recombination"/>
    <property type="evidence" value="ECO:0007669"/>
    <property type="project" value="UniProtKB-KW"/>
</dbReference>
<keyword evidence="7" id="KW-1185">Reference proteome</keyword>
<reference evidence="6 7" key="1">
    <citation type="submission" date="2019-02" db="EMBL/GenBank/DDBJ databases">
        <title>Deep-cultivation of Planctomycetes and their phenomic and genomic characterization uncovers novel biology.</title>
        <authorList>
            <person name="Wiegand S."/>
            <person name="Jogler M."/>
            <person name="Boedeker C."/>
            <person name="Pinto D."/>
            <person name="Vollmers J."/>
            <person name="Rivas-Marin E."/>
            <person name="Kohn T."/>
            <person name="Peeters S.H."/>
            <person name="Heuer A."/>
            <person name="Rast P."/>
            <person name="Oberbeckmann S."/>
            <person name="Bunk B."/>
            <person name="Jeske O."/>
            <person name="Meyerdierks A."/>
            <person name="Storesund J.E."/>
            <person name="Kallscheuer N."/>
            <person name="Luecker S."/>
            <person name="Lage O.M."/>
            <person name="Pohl T."/>
            <person name="Merkel B.J."/>
            <person name="Hornburger P."/>
            <person name="Mueller R.-W."/>
            <person name="Bruemmer F."/>
            <person name="Labrenz M."/>
            <person name="Spormann A.M."/>
            <person name="Op den Camp H."/>
            <person name="Overmann J."/>
            <person name="Amann R."/>
            <person name="Jetten M.S.M."/>
            <person name="Mascher T."/>
            <person name="Medema M.H."/>
            <person name="Devos D.P."/>
            <person name="Kaster A.-K."/>
            <person name="Ovreas L."/>
            <person name="Rohde M."/>
            <person name="Galperin M.Y."/>
            <person name="Jogler C."/>
        </authorList>
    </citation>
    <scope>NUCLEOTIDE SEQUENCE [LARGE SCALE GENOMIC DNA]</scope>
    <source>
        <strain evidence="6 7">Pan44</strain>
    </source>
</reference>
<protein>
    <submittedName>
        <fullName evidence="6">Site-specific tyrosine recombinase XerC</fullName>
    </submittedName>
</protein>
<dbReference type="InterPro" id="IPR011010">
    <property type="entry name" value="DNA_brk_join_enz"/>
</dbReference>
<dbReference type="PANTHER" id="PTHR30629">
    <property type="entry name" value="PROPHAGE INTEGRASE"/>
    <property type="match status" value="1"/>
</dbReference>
<evidence type="ECO:0000313" key="7">
    <source>
        <dbReference type="Proteomes" id="UP000315700"/>
    </source>
</evidence>
<evidence type="ECO:0000259" key="5">
    <source>
        <dbReference type="PROSITE" id="PS51898"/>
    </source>
</evidence>
<dbReference type="GO" id="GO:0015074">
    <property type="term" value="P:DNA integration"/>
    <property type="evidence" value="ECO:0007669"/>
    <property type="project" value="UniProtKB-KW"/>
</dbReference>
<dbReference type="AlphaFoldDB" id="A0A517SBU7"/>
<dbReference type="RefSeq" id="WP_145028951.1">
    <property type="nucleotide sequence ID" value="NZ_CP036271.1"/>
</dbReference>
<evidence type="ECO:0000256" key="2">
    <source>
        <dbReference type="ARBA" id="ARBA00022908"/>
    </source>
</evidence>
<sequence length="326" mass="37313">MNKPFYRRQRGVWAVRIDGKLVTLGHDKTEAWKRWHELSAAPRVDSPIAAEIIDWFLAWSEDHQAGRTTKFYRFFLDTFKPMLDRLTVADLKPFHVSRWLDKRSYTGTTGNCGVRAVTRPFSWAVKQGIIERNPLHGAERPSASPRECYLADAQLDAILKAIPDREFQDFVEFARETGARPQEIRAAEKRHFQNGTLTFPRAESKGKRRQRVIVLNAKALAIVQRLAVKHPEGPLFRNTDGAAWTAFALNCRCRKLRAKLGFAFCCYAVRHTWITNALLNGVEPLTVATLAGHVNINMIWSTYQKLSMQQDHMRAAAEQASRRKQA</sequence>
<dbReference type="Gene3D" id="1.10.150.130">
    <property type="match status" value="1"/>
</dbReference>
<accession>A0A517SBU7</accession>
<dbReference type="InterPro" id="IPR013762">
    <property type="entry name" value="Integrase-like_cat_sf"/>
</dbReference>
<feature type="domain" description="Tyr recombinase" evidence="5">
    <location>
        <begin position="144"/>
        <end position="318"/>
    </location>
</feature>
<comment type="similarity">
    <text evidence="1">Belongs to the 'phage' integrase family.</text>
</comment>
<evidence type="ECO:0000313" key="6">
    <source>
        <dbReference type="EMBL" id="QDT53610.1"/>
    </source>
</evidence>
<keyword evidence="2" id="KW-0229">DNA integration</keyword>
<dbReference type="EMBL" id="CP036271">
    <property type="protein sequence ID" value="QDT53610.1"/>
    <property type="molecule type" value="Genomic_DNA"/>
</dbReference>
<evidence type="ECO:0000256" key="3">
    <source>
        <dbReference type="ARBA" id="ARBA00023125"/>
    </source>
</evidence>
<dbReference type="OrthoDB" id="255290at2"/>
<proteinExistence type="inferred from homology"/>
<evidence type="ECO:0000256" key="1">
    <source>
        <dbReference type="ARBA" id="ARBA00008857"/>
    </source>
</evidence>
<dbReference type="Pfam" id="PF00589">
    <property type="entry name" value="Phage_integrase"/>
    <property type="match status" value="1"/>
</dbReference>
<dbReference type="PANTHER" id="PTHR30629:SF2">
    <property type="entry name" value="PROPHAGE INTEGRASE INTS-RELATED"/>
    <property type="match status" value="1"/>
</dbReference>
<dbReference type="KEGG" id="ccos:Pan44_16320"/>
<keyword evidence="4" id="KW-0233">DNA recombination</keyword>
<keyword evidence="3" id="KW-0238">DNA-binding</keyword>
<dbReference type="GO" id="GO:0003677">
    <property type="term" value="F:DNA binding"/>
    <property type="evidence" value="ECO:0007669"/>
    <property type="project" value="UniProtKB-KW"/>
</dbReference>